<evidence type="ECO:0000256" key="4">
    <source>
        <dbReference type="ARBA" id="ARBA00022475"/>
    </source>
</evidence>
<evidence type="ECO:0000256" key="3">
    <source>
        <dbReference type="ARBA" id="ARBA00022448"/>
    </source>
</evidence>
<evidence type="ECO:0000256" key="9">
    <source>
        <dbReference type="SAM" id="Phobius"/>
    </source>
</evidence>
<evidence type="ECO:0000313" key="10">
    <source>
        <dbReference type="EMBL" id="QEL63602.1"/>
    </source>
</evidence>
<reference evidence="10 11" key="1">
    <citation type="submission" date="2017-07" db="EMBL/GenBank/DDBJ databases">
        <title>Complete genome sequence of Oryzomicrobium terrae TPP412.</title>
        <authorList>
            <person name="Chiu L.-W."/>
            <person name="Lo K.-J."/>
            <person name="Tsai Y.-M."/>
            <person name="Lin S.-S."/>
            <person name="Kuo C.-H."/>
            <person name="Liu C.-T."/>
        </authorList>
    </citation>
    <scope>NUCLEOTIDE SEQUENCE [LARGE SCALE GENOMIC DNA]</scope>
    <source>
        <strain evidence="10 11">TPP412</strain>
    </source>
</reference>
<feature type="transmembrane region" description="Helical" evidence="9">
    <location>
        <begin position="340"/>
        <end position="364"/>
    </location>
</feature>
<dbReference type="Gene3D" id="3.30.2090.10">
    <property type="entry name" value="Multidrug efflux transporter AcrB TolC docking domain, DN and DC subdomains"/>
    <property type="match status" value="2"/>
</dbReference>
<dbReference type="NCBIfam" id="TIGR00914">
    <property type="entry name" value="2A0601"/>
    <property type="match status" value="1"/>
</dbReference>
<feature type="transmembrane region" description="Helical" evidence="9">
    <location>
        <begin position="438"/>
        <end position="462"/>
    </location>
</feature>
<evidence type="ECO:0000256" key="7">
    <source>
        <dbReference type="ARBA" id="ARBA00023136"/>
    </source>
</evidence>
<dbReference type="SUPFAM" id="SSF82866">
    <property type="entry name" value="Multidrug efflux transporter AcrB transmembrane domain"/>
    <property type="match status" value="2"/>
</dbReference>
<keyword evidence="11" id="KW-1185">Reference proteome</keyword>
<keyword evidence="5 9" id="KW-0812">Transmembrane</keyword>
<name>A0A5C1E3X1_9RHOO</name>
<dbReference type="Gene3D" id="3.30.70.1320">
    <property type="entry name" value="Multidrug efflux transporter AcrB pore domain like"/>
    <property type="match status" value="1"/>
</dbReference>
<dbReference type="Gene3D" id="1.20.1640.10">
    <property type="entry name" value="Multidrug efflux transporter AcrB transmembrane domain"/>
    <property type="match status" value="2"/>
</dbReference>
<dbReference type="Pfam" id="PF00873">
    <property type="entry name" value="ACR_tran"/>
    <property type="match status" value="1"/>
</dbReference>
<evidence type="ECO:0000256" key="1">
    <source>
        <dbReference type="ARBA" id="ARBA00004651"/>
    </source>
</evidence>
<dbReference type="GO" id="GO:0042910">
    <property type="term" value="F:xenobiotic transmembrane transporter activity"/>
    <property type="evidence" value="ECO:0007669"/>
    <property type="project" value="TreeGrafter"/>
</dbReference>
<evidence type="ECO:0000256" key="2">
    <source>
        <dbReference type="ARBA" id="ARBA00010942"/>
    </source>
</evidence>
<dbReference type="PRINTS" id="PR00702">
    <property type="entry name" value="ACRIFLAVINRP"/>
</dbReference>
<evidence type="ECO:0000256" key="6">
    <source>
        <dbReference type="ARBA" id="ARBA00022989"/>
    </source>
</evidence>
<dbReference type="KEGG" id="otr:OTERR_01260"/>
<gene>
    <name evidence="10" type="primary">czcA</name>
    <name evidence="10" type="ORF">OTERR_01260</name>
</gene>
<dbReference type="SUPFAM" id="SSF82714">
    <property type="entry name" value="Multidrug efflux transporter AcrB TolC docking domain, DN and DC subdomains"/>
    <property type="match status" value="2"/>
</dbReference>
<comment type="similarity">
    <text evidence="2">Belongs to the resistance-nodulation-cell division (RND) (TC 2.A.6) family.</text>
</comment>
<feature type="transmembrane region" description="Helical" evidence="9">
    <location>
        <begin position="541"/>
        <end position="563"/>
    </location>
</feature>
<dbReference type="InterPro" id="IPR027463">
    <property type="entry name" value="AcrB_DN_DC_subdom"/>
</dbReference>
<dbReference type="PANTHER" id="PTHR32063">
    <property type="match status" value="1"/>
</dbReference>
<keyword evidence="7 9" id="KW-0472">Membrane</keyword>
<feature type="region of interest" description="Disordered" evidence="8">
    <location>
        <begin position="608"/>
        <end position="630"/>
    </location>
</feature>
<keyword evidence="3" id="KW-0813">Transport</keyword>
<evidence type="ECO:0000313" key="11">
    <source>
        <dbReference type="Proteomes" id="UP000323671"/>
    </source>
</evidence>
<dbReference type="GO" id="GO:0005886">
    <property type="term" value="C:plasma membrane"/>
    <property type="evidence" value="ECO:0007669"/>
    <property type="project" value="UniProtKB-SubCell"/>
</dbReference>
<comment type="subcellular location">
    <subcellularLocation>
        <location evidence="1">Cell membrane</location>
        <topology evidence="1">Multi-pass membrane protein</topology>
    </subcellularLocation>
</comment>
<dbReference type="InterPro" id="IPR001036">
    <property type="entry name" value="Acrflvin-R"/>
</dbReference>
<dbReference type="EMBL" id="CP022579">
    <property type="protein sequence ID" value="QEL63602.1"/>
    <property type="molecule type" value="Genomic_DNA"/>
</dbReference>
<feature type="transmembrane region" description="Helical" evidence="9">
    <location>
        <begin position="1003"/>
        <end position="1026"/>
    </location>
</feature>
<proteinExistence type="inferred from homology"/>
<dbReference type="Gene3D" id="3.30.70.1440">
    <property type="entry name" value="Multidrug efflux transporter AcrB pore domain"/>
    <property type="match status" value="1"/>
</dbReference>
<sequence>MIESLIRASLKQRLIVVVLAVILLAFGLDAARKLSVDAFPDVTNVQVQIATEAPGRSPEEVERFATVPLEIAMTGLPGLTEMRSLNKPGLSLITLVFTDQTSVYFARQLVMERMLEVGSRLPAGITPVLGPVSTGLGEIYQYTLDRPDDGDRALTEEELMMRRIAQDWVVRPMLRSIPGVAEINSQGGYVKQYQVLVDPNRLRHYGLTVAEVYQAVARNNANSGGGVLPHYAEQYLIRGVGLAKDEDDLRAIVLKEKDGVPVYLRDVASVEIGHEVRQGALVKNGVTEAVGGIVMMTAGGNAKQIVSRIKERVQEINDKDMLPGGLKIVPYYDRSELVDAALWTVTKVLLEGVVLVVVVLLLFLGDVRSSLIVVATLVLTPLLTFFAMNKAGLSANLMSLGGLAIAIGLMVDGSVVVVENAFAHLGRPNDSGESRIRILFNAVTEVATPVIFGVGIIILVFLPLMTLEGMEGKMFAPLAFTIAIALAVSLVLSLTLSPVLSSYLLKVPAGQGEHDTWLIAKLKAPYLKMLHWALAHGRKTVGAAVAAFVASLLLIPLLGTAFIPEMKEGSVVPGINRVPNISLDESIKMEMEAMRLVMEVPGVKSAVSGVGRGESPADPQGPNESTPIVSLKPRSEWPAGWTQDDIDSAIRDKLKVLPGVQVVMAQPISDRVDEMVTGVRSDIAVKVFGDDIDQLRKTAEAIAKIAQAIPGAQDLRVERVTGQQYLMIEIDRQAIARHGLNASDVHDVIETSIGGKVATDIYEGERRFSTVVRLPERFRNNVEVIRHILISTPGGAQVPLEDVAEIRLSDGPAQISRETAKRRIVVGVNVRDRDLGGFVAELQQKVAEKMKLPEGYYLEWGGQFQNMERALSHLMVIIPITVAAIFFLLFLLFSSLRYATLIILVLPFASIGGIVGLAVSGEYLSVPASVGFIALWGIAVLNGVVLVSYIRGLRREGMSLTEAVVQGATLRFRPVMMTATVAMLGLIPFLFASGPGSEVQRPLAIVVIGGLITSTLLTLVVVPTLYRWFDEEEVEA</sequence>
<feature type="transmembrane region" description="Helical" evidence="9">
    <location>
        <begin position="474"/>
        <end position="496"/>
    </location>
</feature>
<feature type="transmembrane region" description="Helical" evidence="9">
    <location>
        <begin position="970"/>
        <end position="991"/>
    </location>
</feature>
<dbReference type="Proteomes" id="UP000323671">
    <property type="component" value="Chromosome"/>
</dbReference>
<dbReference type="AlphaFoldDB" id="A0A5C1E3X1"/>
<organism evidence="10 11">
    <name type="scientific">Oryzomicrobium terrae</name>
    <dbReference type="NCBI Taxonomy" id="1735038"/>
    <lineage>
        <taxon>Bacteria</taxon>
        <taxon>Pseudomonadati</taxon>
        <taxon>Pseudomonadota</taxon>
        <taxon>Betaproteobacteria</taxon>
        <taxon>Rhodocyclales</taxon>
        <taxon>Rhodocyclaceae</taxon>
        <taxon>Oryzomicrobium</taxon>
    </lineage>
</organism>
<feature type="transmembrane region" description="Helical" evidence="9">
    <location>
        <begin position="874"/>
        <end position="893"/>
    </location>
</feature>
<evidence type="ECO:0000256" key="5">
    <source>
        <dbReference type="ARBA" id="ARBA00022692"/>
    </source>
</evidence>
<keyword evidence="4" id="KW-1003">Cell membrane</keyword>
<feature type="transmembrane region" description="Helical" evidence="9">
    <location>
        <begin position="400"/>
        <end position="418"/>
    </location>
</feature>
<feature type="transmembrane region" description="Helical" evidence="9">
    <location>
        <begin position="371"/>
        <end position="388"/>
    </location>
</feature>
<evidence type="ECO:0000256" key="8">
    <source>
        <dbReference type="SAM" id="MobiDB-lite"/>
    </source>
</evidence>
<dbReference type="PANTHER" id="PTHR32063:SF24">
    <property type="entry name" value="CATION EFFLUX SYSTEM (ACRB_ACRD_ACRF FAMILY)"/>
    <property type="match status" value="1"/>
</dbReference>
<dbReference type="GO" id="GO:0008324">
    <property type="term" value="F:monoatomic cation transmembrane transporter activity"/>
    <property type="evidence" value="ECO:0007669"/>
    <property type="project" value="InterPro"/>
</dbReference>
<dbReference type="RefSeq" id="WP_149424530.1">
    <property type="nucleotide sequence ID" value="NZ_CP022579.1"/>
</dbReference>
<keyword evidence="6 9" id="KW-1133">Transmembrane helix</keyword>
<dbReference type="InterPro" id="IPR004763">
    <property type="entry name" value="CusA-like"/>
</dbReference>
<feature type="transmembrane region" description="Helical" evidence="9">
    <location>
        <begin position="926"/>
        <end position="950"/>
    </location>
</feature>
<dbReference type="SUPFAM" id="SSF82693">
    <property type="entry name" value="Multidrug efflux transporter AcrB pore domain, PN1, PN2, PC1 and PC2 subdomains"/>
    <property type="match status" value="2"/>
</dbReference>
<accession>A0A5C1E3X1</accession>
<dbReference type="Gene3D" id="3.30.70.1430">
    <property type="entry name" value="Multidrug efflux transporter AcrB pore domain"/>
    <property type="match status" value="2"/>
</dbReference>
<protein>
    <submittedName>
        <fullName evidence="10">Cobalt-zinc-cadmium resistance protein CzcA</fullName>
    </submittedName>
</protein>
<feature type="transmembrane region" description="Helical" evidence="9">
    <location>
        <begin position="900"/>
        <end position="920"/>
    </location>
</feature>